<evidence type="ECO:0000313" key="5">
    <source>
        <dbReference type="EMBL" id="OGF59685.1"/>
    </source>
</evidence>
<dbReference type="InterPro" id="IPR004114">
    <property type="entry name" value="THUMP_dom"/>
</dbReference>
<keyword evidence="1" id="KW-0489">Methyltransferase</keyword>
<dbReference type="SUPFAM" id="SSF53335">
    <property type="entry name" value="S-adenosyl-L-methionine-dependent methyltransferases"/>
    <property type="match status" value="1"/>
</dbReference>
<name>A0A1F5V8H5_9BACT</name>
<evidence type="ECO:0000256" key="2">
    <source>
        <dbReference type="ARBA" id="ARBA00022679"/>
    </source>
</evidence>
<evidence type="ECO:0000256" key="3">
    <source>
        <dbReference type="PROSITE-ProRule" id="PRU00529"/>
    </source>
</evidence>
<evidence type="ECO:0000259" key="4">
    <source>
        <dbReference type="PROSITE" id="PS51165"/>
    </source>
</evidence>
<dbReference type="GO" id="GO:0008990">
    <property type="term" value="F:rRNA (guanine-N2-)-methyltransferase activity"/>
    <property type="evidence" value="ECO:0007669"/>
    <property type="project" value="TreeGrafter"/>
</dbReference>
<dbReference type="GO" id="GO:0070043">
    <property type="term" value="F:rRNA (guanine-N7-)-methyltransferase activity"/>
    <property type="evidence" value="ECO:0007669"/>
    <property type="project" value="TreeGrafter"/>
</dbReference>
<dbReference type="AlphaFoldDB" id="A0A1F5V8H5"/>
<dbReference type="Gene3D" id="3.40.50.150">
    <property type="entry name" value="Vaccinia Virus protein VP39"/>
    <property type="match status" value="1"/>
</dbReference>
<accession>A0A1F5V8H5</accession>
<dbReference type="PROSITE" id="PS51165">
    <property type="entry name" value="THUMP"/>
    <property type="match status" value="1"/>
</dbReference>
<dbReference type="InterPro" id="IPR000241">
    <property type="entry name" value="RlmKL-like_Mtase"/>
</dbReference>
<dbReference type="GO" id="GO:0003723">
    <property type="term" value="F:RNA binding"/>
    <property type="evidence" value="ECO:0007669"/>
    <property type="project" value="UniProtKB-UniRule"/>
</dbReference>
<dbReference type="PANTHER" id="PTHR47313">
    <property type="entry name" value="RIBOSOMAL RNA LARGE SUBUNIT METHYLTRANSFERASE K/L"/>
    <property type="match status" value="1"/>
</dbReference>
<feature type="non-terminal residue" evidence="5">
    <location>
        <position position="337"/>
    </location>
</feature>
<sequence length="337" mass="38473">MRDKLEYQKDGWYFAQCGRDLETLVAEELQDMQVQQVKTVRAGVHFQAEQEVFYRVNYCSRIASRILAPLVTFRCASENDLYKKGYNFEWEKILDTAHTFAIVSHVSNSAITHSQYAALKLKDAIADRFRAKYGKRPSVDRENPHILLHLNVQDNRAIISLDASGGPLYRRGYRMQGGEAPMQETLAAAIIRLSGWEGKLLLYDPMCGSGTLLAEALLHACHIPSCFRRQYFGFERLPDYDLTLWRKVKKNSDSLICEIPDDLIAGSDIEPSVLKMASANLSLITSGEKVKLIQCDFRQLPELKNYCIVCNLPYGVRQGEKEALKLLYKEFGDFLKR</sequence>
<dbReference type="STRING" id="1817863.A2Y62_08240"/>
<dbReference type="EMBL" id="MFGW01000207">
    <property type="protein sequence ID" value="OGF59685.1"/>
    <property type="molecule type" value="Genomic_DNA"/>
</dbReference>
<dbReference type="PANTHER" id="PTHR47313:SF1">
    <property type="entry name" value="RIBOSOMAL RNA LARGE SUBUNIT METHYLTRANSFERASE K_L"/>
    <property type="match status" value="1"/>
</dbReference>
<protein>
    <recommendedName>
        <fullName evidence="4">THUMP domain-containing protein</fullName>
    </recommendedName>
</protein>
<dbReference type="InterPro" id="IPR029063">
    <property type="entry name" value="SAM-dependent_MTases_sf"/>
</dbReference>
<dbReference type="Proteomes" id="UP000178943">
    <property type="component" value="Unassembled WGS sequence"/>
</dbReference>
<dbReference type="CDD" id="cd11715">
    <property type="entry name" value="THUMP_AdoMetMT"/>
    <property type="match status" value="1"/>
</dbReference>
<dbReference type="SMART" id="SM00981">
    <property type="entry name" value="THUMP"/>
    <property type="match status" value="1"/>
</dbReference>
<comment type="caution">
    <text evidence="5">The sequence shown here is derived from an EMBL/GenBank/DDBJ whole genome shotgun (WGS) entry which is preliminary data.</text>
</comment>
<feature type="domain" description="THUMP" evidence="4">
    <location>
        <begin position="52"/>
        <end position="163"/>
    </location>
</feature>
<organism evidence="5 6">
    <name type="scientific">Candidatus Fischerbacteria bacterium RBG_13_37_8</name>
    <dbReference type="NCBI Taxonomy" id="1817863"/>
    <lineage>
        <taxon>Bacteria</taxon>
        <taxon>Candidatus Fischeribacteriota</taxon>
    </lineage>
</organism>
<proteinExistence type="predicted"/>
<gene>
    <name evidence="5" type="ORF">A2Y62_08240</name>
</gene>
<dbReference type="Pfam" id="PF02926">
    <property type="entry name" value="THUMP"/>
    <property type="match status" value="1"/>
</dbReference>
<keyword evidence="3" id="KW-0694">RNA-binding</keyword>
<dbReference type="Pfam" id="PF01170">
    <property type="entry name" value="UPF0020"/>
    <property type="match status" value="1"/>
</dbReference>
<evidence type="ECO:0000313" key="6">
    <source>
        <dbReference type="Proteomes" id="UP000178943"/>
    </source>
</evidence>
<evidence type="ECO:0000256" key="1">
    <source>
        <dbReference type="ARBA" id="ARBA00022603"/>
    </source>
</evidence>
<keyword evidence="2" id="KW-0808">Transferase</keyword>
<dbReference type="InterPro" id="IPR054170">
    <property type="entry name" value="RlmL_1st"/>
</dbReference>
<dbReference type="Gene3D" id="3.30.2130.30">
    <property type="match status" value="1"/>
</dbReference>
<reference evidence="5 6" key="1">
    <citation type="journal article" date="2016" name="Nat. Commun.">
        <title>Thousands of microbial genomes shed light on interconnected biogeochemical processes in an aquifer system.</title>
        <authorList>
            <person name="Anantharaman K."/>
            <person name="Brown C.T."/>
            <person name="Hug L.A."/>
            <person name="Sharon I."/>
            <person name="Castelle C.J."/>
            <person name="Probst A.J."/>
            <person name="Thomas B.C."/>
            <person name="Singh A."/>
            <person name="Wilkins M.J."/>
            <person name="Karaoz U."/>
            <person name="Brodie E.L."/>
            <person name="Williams K.H."/>
            <person name="Hubbard S.S."/>
            <person name="Banfield J.F."/>
        </authorList>
    </citation>
    <scope>NUCLEOTIDE SEQUENCE [LARGE SCALE GENOMIC DNA]</scope>
</reference>
<dbReference type="Pfam" id="PF22020">
    <property type="entry name" value="RlmL_1st"/>
    <property type="match status" value="1"/>
</dbReference>